<dbReference type="Proteomes" id="UP000429607">
    <property type="component" value="Unassembled WGS sequence"/>
</dbReference>
<feature type="compositionally biased region" description="Low complexity" evidence="2">
    <location>
        <begin position="534"/>
        <end position="544"/>
    </location>
</feature>
<name>A0A6A3HPF9_9STRA</name>
<evidence type="ECO:0000259" key="3">
    <source>
        <dbReference type="PROSITE" id="PS50158"/>
    </source>
</evidence>
<sequence length="1100" mass="118539">MEQQPDPTTTEDEAVTRSKDAGPNEESRDEPSPAILPAEQWRDGHASESHSTSTPAMDAEAVASVLQQLTAIVAGLQPQAVVAREDEVPTSGVRNPEDQATRVPARVTPASVADGHEAPASMAAVASDSSIGGGPPAAPTRQTTLWLQPFSSSPRWCRGFSPSLPALARIRMANRPAVDEHGLRELPWVPQAVTVAGRPTPAAMEGTTARAARVASSSSSDAESESSDSEARARSGRRARRERRRQQRVPPRKSVKGLELPTFAPSPKTSVSTWIDRVDLALKGAEESGRGKWSDKALYFIMGNKLMDDAAKWWVNMNRRLPERKRAWTNLKKALLRRYAEKLDKSAAEWRVSMRRMMPGETYADFAAGLRDAVGRNRISERVLLVQFYRCLDKTTKKLVKQAPKPATLEEAVNKATDIDDPMDNVAQGMMNIGLPWATAPNPYLIPMTGTTGQTMVVPGIGGTGLPTAITGSTAHLTNNEVATQGELGQVALFTNPQGIYNAWSGTWDPPPGHQWNGKYWYEPKKVERKRRVAAASDKAAAAKSAKKAKARREAVSSSSDDSDFKPKKKRLKAAVKQTTGDSPSGEARAVRLVSGGQNEGSRRGNASCFQCGQMGHWATQCPNEHDDPRQVACGEGGGGLVSDDQHAKDCDQVATSQQVSGVGSTAEARGMDGQDVRRERREEVAPTRVVRASTSGECDGVEQVLLEMKAATATRDAERALRYVATVRPAMAAVCFVQAERERELYQSDALKTGEGAAVRTSSGGTTARTSSDDGGEPGRVSTGHDDLNTGESSISVSASAAMRTSEVGGVKEQDDAGKSPASNTDDEEQDGELLAISEGDAAVVLDESEADSDESEPLSKDEAELGAVIPEASDPAAEETRAESVTLANEADGLSEVARIRLARRRARRQAKRQRVKVLLARRKREGREQEAAEQRVAEDKLAARRSVATVALGQLEERRKQRGESMRGDHDPRQAARVSLVKHRGSSAAKVPQERVEYVGADDGLPTAVMQVAGVRRQVKLDSGARFTVAGTDWMQYGDRVGKAAPVDYVEGIGGFLLDVVGVWRFELQSVFGETISVEACIVQGCTDEFLLGVDFM</sequence>
<feature type="compositionally biased region" description="Basic residues" evidence="2">
    <location>
        <begin position="234"/>
        <end position="255"/>
    </location>
</feature>
<feature type="region of interest" description="Disordered" evidence="2">
    <location>
        <begin position="84"/>
        <end position="104"/>
    </location>
</feature>
<feature type="compositionally biased region" description="Basic and acidic residues" evidence="2">
    <location>
        <begin position="670"/>
        <end position="686"/>
    </location>
</feature>
<feature type="region of interest" description="Disordered" evidence="2">
    <location>
        <begin position="958"/>
        <end position="977"/>
    </location>
</feature>
<feature type="compositionally biased region" description="Low complexity" evidence="2">
    <location>
        <begin position="761"/>
        <end position="771"/>
    </location>
</feature>
<feature type="region of interest" description="Disordered" evidence="2">
    <location>
        <begin position="533"/>
        <end position="589"/>
    </location>
</feature>
<organism evidence="4 5">
    <name type="scientific">Phytophthora rubi</name>
    <dbReference type="NCBI Taxonomy" id="129364"/>
    <lineage>
        <taxon>Eukaryota</taxon>
        <taxon>Sar</taxon>
        <taxon>Stramenopiles</taxon>
        <taxon>Oomycota</taxon>
        <taxon>Peronosporomycetes</taxon>
        <taxon>Peronosporales</taxon>
        <taxon>Peronosporaceae</taxon>
        <taxon>Phytophthora</taxon>
    </lineage>
</organism>
<gene>
    <name evidence="4" type="ORF">PR001_g26859</name>
</gene>
<evidence type="ECO:0000313" key="5">
    <source>
        <dbReference type="Proteomes" id="UP000429607"/>
    </source>
</evidence>
<dbReference type="EMBL" id="QXFV01004129">
    <property type="protein sequence ID" value="KAE8971531.1"/>
    <property type="molecule type" value="Genomic_DNA"/>
</dbReference>
<feature type="compositionally biased region" description="Polar residues" evidence="2">
    <location>
        <begin position="791"/>
        <end position="800"/>
    </location>
</feature>
<keyword evidence="1" id="KW-0862">Zinc</keyword>
<feature type="region of interest" description="Disordered" evidence="2">
    <location>
        <begin position="1"/>
        <end position="59"/>
    </location>
</feature>
<evidence type="ECO:0000256" key="2">
    <source>
        <dbReference type="SAM" id="MobiDB-lite"/>
    </source>
</evidence>
<dbReference type="SUPFAM" id="SSF57756">
    <property type="entry name" value="Retrovirus zinc finger-like domains"/>
    <property type="match status" value="1"/>
</dbReference>
<proteinExistence type="predicted"/>
<evidence type="ECO:0000313" key="4">
    <source>
        <dbReference type="EMBL" id="KAE8971531.1"/>
    </source>
</evidence>
<dbReference type="SMART" id="SM00343">
    <property type="entry name" value="ZnF_C2HC"/>
    <property type="match status" value="1"/>
</dbReference>
<dbReference type="PROSITE" id="PS50158">
    <property type="entry name" value="ZF_CCHC"/>
    <property type="match status" value="1"/>
</dbReference>
<dbReference type="InterPro" id="IPR036875">
    <property type="entry name" value="Znf_CCHC_sf"/>
</dbReference>
<feature type="compositionally biased region" description="Acidic residues" evidence="2">
    <location>
        <begin position="848"/>
        <end position="858"/>
    </location>
</feature>
<feature type="region of interest" description="Disordered" evidence="2">
    <location>
        <begin position="656"/>
        <end position="692"/>
    </location>
</feature>
<feature type="compositionally biased region" description="Low complexity" evidence="2">
    <location>
        <begin position="209"/>
        <end position="221"/>
    </location>
</feature>
<dbReference type="PANTHER" id="PTHR33223">
    <property type="entry name" value="CCHC-TYPE DOMAIN-CONTAINING PROTEIN"/>
    <property type="match status" value="1"/>
</dbReference>
<dbReference type="InterPro" id="IPR001878">
    <property type="entry name" value="Znf_CCHC"/>
</dbReference>
<dbReference type="Gene3D" id="4.10.60.10">
    <property type="entry name" value="Zinc finger, CCHC-type"/>
    <property type="match status" value="1"/>
</dbReference>
<feature type="region of interest" description="Disordered" evidence="2">
    <location>
        <begin position="756"/>
        <end position="832"/>
    </location>
</feature>
<feature type="region of interest" description="Disordered" evidence="2">
    <location>
        <begin position="848"/>
        <end position="883"/>
    </location>
</feature>
<feature type="compositionally biased region" description="Basic and acidic residues" evidence="2">
    <location>
        <begin position="14"/>
        <end position="31"/>
    </location>
</feature>
<feature type="region of interest" description="Disordered" evidence="2">
    <location>
        <begin position="199"/>
        <end position="266"/>
    </location>
</feature>
<accession>A0A6A3HPF9</accession>
<dbReference type="GO" id="GO:0008270">
    <property type="term" value="F:zinc ion binding"/>
    <property type="evidence" value="ECO:0007669"/>
    <property type="project" value="UniProtKB-KW"/>
</dbReference>
<reference evidence="4 5" key="1">
    <citation type="submission" date="2018-09" db="EMBL/GenBank/DDBJ databases">
        <title>Genomic investigation of the strawberry pathogen Phytophthora fragariae indicates pathogenicity is determined by transcriptional variation in three key races.</title>
        <authorList>
            <person name="Adams T.M."/>
            <person name="Armitage A.D."/>
            <person name="Sobczyk M.K."/>
            <person name="Bates H.J."/>
            <person name="Dunwell J.M."/>
            <person name="Nellist C.F."/>
            <person name="Harrison R.J."/>
        </authorList>
    </citation>
    <scope>NUCLEOTIDE SEQUENCE [LARGE SCALE GENOMIC DNA]</scope>
    <source>
        <strain evidence="4 5">SCRP249</strain>
    </source>
</reference>
<dbReference type="Pfam" id="PF00098">
    <property type="entry name" value="zf-CCHC"/>
    <property type="match status" value="1"/>
</dbReference>
<comment type="caution">
    <text evidence="4">The sequence shown here is derived from an EMBL/GenBank/DDBJ whole genome shotgun (WGS) entry which is preliminary data.</text>
</comment>
<feature type="domain" description="CCHC-type" evidence="3">
    <location>
        <begin position="609"/>
        <end position="624"/>
    </location>
</feature>
<evidence type="ECO:0000256" key="1">
    <source>
        <dbReference type="PROSITE-ProRule" id="PRU00047"/>
    </source>
</evidence>
<keyword evidence="1" id="KW-0863">Zinc-finger</keyword>
<dbReference type="AlphaFoldDB" id="A0A6A3HPF9"/>
<dbReference type="PANTHER" id="PTHR33223:SF6">
    <property type="entry name" value="CCHC-TYPE DOMAIN-CONTAINING PROTEIN"/>
    <property type="match status" value="1"/>
</dbReference>
<dbReference type="GO" id="GO:0003676">
    <property type="term" value="F:nucleic acid binding"/>
    <property type="evidence" value="ECO:0007669"/>
    <property type="project" value="InterPro"/>
</dbReference>
<keyword evidence="1" id="KW-0479">Metal-binding</keyword>
<protein>
    <recommendedName>
        <fullName evidence="3">CCHC-type domain-containing protein</fullName>
    </recommendedName>
</protein>